<dbReference type="AlphaFoldDB" id="A0A9N9TAB3"/>
<protein>
    <submittedName>
        <fullName evidence="2">Uncharacterized protein</fullName>
    </submittedName>
</protein>
<evidence type="ECO:0000313" key="2">
    <source>
        <dbReference type="EMBL" id="CAG9854213.1"/>
    </source>
</evidence>
<dbReference type="EMBL" id="OU900094">
    <property type="protein sequence ID" value="CAG9854213.1"/>
    <property type="molecule type" value="Genomic_DNA"/>
</dbReference>
<accession>A0A9N9TAB3</accession>
<evidence type="ECO:0000256" key="1">
    <source>
        <dbReference type="SAM" id="Phobius"/>
    </source>
</evidence>
<keyword evidence="1" id="KW-0812">Transmembrane</keyword>
<dbReference type="Proteomes" id="UP001153712">
    <property type="component" value="Chromosome 1"/>
</dbReference>
<organism evidence="2 3">
    <name type="scientific">Phyllotreta striolata</name>
    <name type="common">Striped flea beetle</name>
    <name type="synonym">Crioceris striolata</name>
    <dbReference type="NCBI Taxonomy" id="444603"/>
    <lineage>
        <taxon>Eukaryota</taxon>
        <taxon>Metazoa</taxon>
        <taxon>Ecdysozoa</taxon>
        <taxon>Arthropoda</taxon>
        <taxon>Hexapoda</taxon>
        <taxon>Insecta</taxon>
        <taxon>Pterygota</taxon>
        <taxon>Neoptera</taxon>
        <taxon>Endopterygota</taxon>
        <taxon>Coleoptera</taxon>
        <taxon>Polyphaga</taxon>
        <taxon>Cucujiformia</taxon>
        <taxon>Chrysomeloidea</taxon>
        <taxon>Chrysomelidae</taxon>
        <taxon>Galerucinae</taxon>
        <taxon>Alticini</taxon>
        <taxon>Phyllotreta</taxon>
    </lineage>
</organism>
<reference evidence="2" key="1">
    <citation type="submission" date="2022-01" db="EMBL/GenBank/DDBJ databases">
        <authorList>
            <person name="King R."/>
        </authorList>
    </citation>
    <scope>NUCLEOTIDE SEQUENCE</scope>
</reference>
<feature type="transmembrane region" description="Helical" evidence="1">
    <location>
        <begin position="20"/>
        <end position="43"/>
    </location>
</feature>
<keyword evidence="1" id="KW-0472">Membrane</keyword>
<sequence length="89" mass="10309">MFYKGLQFLFILGFRLEMQLRLLGILILFIAFANASRHVILLYQNPELRMFKASPSILDFLRIRKIMGFHSLIAHLNSQLNGQGVAEML</sequence>
<evidence type="ECO:0000313" key="3">
    <source>
        <dbReference type="Proteomes" id="UP001153712"/>
    </source>
</evidence>
<keyword evidence="3" id="KW-1185">Reference proteome</keyword>
<name>A0A9N9TAB3_PHYSR</name>
<proteinExistence type="predicted"/>
<gene>
    <name evidence="2" type="ORF">PHYEVI_LOCUS677</name>
</gene>
<keyword evidence="1" id="KW-1133">Transmembrane helix</keyword>